<feature type="transmembrane region" description="Helical" evidence="5">
    <location>
        <begin position="205"/>
        <end position="227"/>
    </location>
</feature>
<accession>A0A1X2I5J9</accession>
<evidence type="ECO:0000313" key="6">
    <source>
        <dbReference type="EMBL" id="ORZ09879.1"/>
    </source>
</evidence>
<dbReference type="InterPro" id="IPR052241">
    <property type="entry name" value="SLC66/Scramblase_ANY1"/>
</dbReference>
<dbReference type="GO" id="GO:0005829">
    <property type="term" value="C:cytosol"/>
    <property type="evidence" value="ECO:0007669"/>
    <property type="project" value="GOC"/>
</dbReference>
<proteinExistence type="predicted"/>
<dbReference type="PANTHER" id="PTHR14856:SF9">
    <property type="entry name" value="PQ-LOOP REPEAT-CONTAINING PROTEIN 1"/>
    <property type="match status" value="1"/>
</dbReference>
<feature type="transmembrane region" description="Helical" evidence="5">
    <location>
        <begin position="119"/>
        <end position="139"/>
    </location>
</feature>
<dbReference type="GO" id="GO:0005802">
    <property type="term" value="C:trans-Golgi network"/>
    <property type="evidence" value="ECO:0007669"/>
    <property type="project" value="TreeGrafter"/>
</dbReference>
<dbReference type="GO" id="GO:0005768">
    <property type="term" value="C:endosome"/>
    <property type="evidence" value="ECO:0007669"/>
    <property type="project" value="TreeGrafter"/>
</dbReference>
<evidence type="ECO:0000256" key="1">
    <source>
        <dbReference type="ARBA" id="ARBA00004141"/>
    </source>
</evidence>
<keyword evidence="7" id="KW-1185">Reference proteome</keyword>
<evidence type="ECO:0000313" key="7">
    <source>
        <dbReference type="Proteomes" id="UP000193560"/>
    </source>
</evidence>
<keyword evidence="2 5" id="KW-0812">Transmembrane</keyword>
<dbReference type="Gene3D" id="1.20.1280.290">
    <property type="match status" value="1"/>
</dbReference>
<evidence type="ECO:0008006" key="8">
    <source>
        <dbReference type="Google" id="ProtNLM"/>
    </source>
</evidence>
<comment type="caution">
    <text evidence="6">The sequence shown here is derived from an EMBL/GenBank/DDBJ whole genome shotgun (WGS) entry which is preliminary data.</text>
</comment>
<sequence>MIDVGSLLLSLGLVFGPVIGYIDQYRLIHQAGTSAGFNPKTCAILLFAKLGKRFDTTLLVQSIVMILSQLILLEIVIRYRPTPTLMDDSSSFSSLSTEAEHPWHRAWQKRHSFWQWPTYLDYLNFLLAFTTVIALLYVFMAQLPWFVELLGIISLGIESTLPLPQCISNYRYRSTEGFSVLVLASWFFGDGFKVFYYLYTAAPLQFVFCGVIQLTIDSLIVLECILFSPVVKKWLGISSPLLFVDRSDYESLQ</sequence>
<evidence type="ECO:0000256" key="2">
    <source>
        <dbReference type="ARBA" id="ARBA00022692"/>
    </source>
</evidence>
<protein>
    <recommendedName>
        <fullName evidence="8">PQ loop repeat-domain-containing protein</fullName>
    </recommendedName>
</protein>
<name>A0A1X2I5J9_9FUNG</name>
<dbReference type="GO" id="GO:0016020">
    <property type="term" value="C:membrane"/>
    <property type="evidence" value="ECO:0007669"/>
    <property type="project" value="UniProtKB-SubCell"/>
</dbReference>
<dbReference type="GO" id="GO:0042147">
    <property type="term" value="P:retrograde transport, endosome to Golgi"/>
    <property type="evidence" value="ECO:0007669"/>
    <property type="project" value="TreeGrafter"/>
</dbReference>
<gene>
    <name evidence="6" type="ORF">BCR42DRAFT_116747</name>
</gene>
<dbReference type="Pfam" id="PF04193">
    <property type="entry name" value="PQ-loop"/>
    <property type="match status" value="1"/>
</dbReference>
<dbReference type="Proteomes" id="UP000193560">
    <property type="component" value="Unassembled WGS sequence"/>
</dbReference>
<dbReference type="OrthoDB" id="292213at2759"/>
<feature type="transmembrane region" description="Helical" evidence="5">
    <location>
        <begin position="178"/>
        <end position="199"/>
    </location>
</feature>
<dbReference type="AlphaFoldDB" id="A0A1X2I5J9"/>
<evidence type="ECO:0000256" key="4">
    <source>
        <dbReference type="ARBA" id="ARBA00023136"/>
    </source>
</evidence>
<dbReference type="EMBL" id="MCGE01000026">
    <property type="protein sequence ID" value="ORZ09879.1"/>
    <property type="molecule type" value="Genomic_DNA"/>
</dbReference>
<feature type="transmembrane region" description="Helical" evidence="5">
    <location>
        <begin position="58"/>
        <end position="77"/>
    </location>
</feature>
<keyword evidence="4 5" id="KW-0472">Membrane</keyword>
<dbReference type="STRING" id="90262.A0A1X2I5J9"/>
<reference evidence="6 7" key="1">
    <citation type="submission" date="2016-07" db="EMBL/GenBank/DDBJ databases">
        <title>Pervasive Adenine N6-methylation of Active Genes in Fungi.</title>
        <authorList>
            <consortium name="DOE Joint Genome Institute"/>
            <person name="Mondo S.J."/>
            <person name="Dannebaum R.O."/>
            <person name="Kuo R.C."/>
            <person name="Labutti K."/>
            <person name="Haridas S."/>
            <person name="Kuo A."/>
            <person name="Salamov A."/>
            <person name="Ahrendt S.R."/>
            <person name="Lipzen A."/>
            <person name="Sullivan W."/>
            <person name="Andreopoulos W.B."/>
            <person name="Clum A."/>
            <person name="Lindquist E."/>
            <person name="Daum C."/>
            <person name="Ramamoorthy G.K."/>
            <person name="Gryganskyi A."/>
            <person name="Culley D."/>
            <person name="Magnuson J.K."/>
            <person name="James T.Y."/>
            <person name="O'Malley M.A."/>
            <person name="Stajich J.E."/>
            <person name="Spatafora J.W."/>
            <person name="Visel A."/>
            <person name="Grigoriev I.V."/>
        </authorList>
    </citation>
    <scope>NUCLEOTIDE SEQUENCE [LARGE SCALE GENOMIC DNA]</scope>
    <source>
        <strain evidence="6 7">NRRL 1336</strain>
    </source>
</reference>
<organism evidence="6 7">
    <name type="scientific">Absidia repens</name>
    <dbReference type="NCBI Taxonomy" id="90262"/>
    <lineage>
        <taxon>Eukaryota</taxon>
        <taxon>Fungi</taxon>
        <taxon>Fungi incertae sedis</taxon>
        <taxon>Mucoromycota</taxon>
        <taxon>Mucoromycotina</taxon>
        <taxon>Mucoromycetes</taxon>
        <taxon>Mucorales</taxon>
        <taxon>Cunninghamellaceae</taxon>
        <taxon>Absidia</taxon>
    </lineage>
</organism>
<dbReference type="PANTHER" id="PTHR14856">
    <property type="entry name" value="PQ-LOOP REPEAT-CONTAINING PROTEIN 1-LIKE PROTEIN"/>
    <property type="match status" value="1"/>
</dbReference>
<evidence type="ECO:0000256" key="3">
    <source>
        <dbReference type="ARBA" id="ARBA00022989"/>
    </source>
</evidence>
<dbReference type="GO" id="GO:0045332">
    <property type="term" value="P:phospholipid translocation"/>
    <property type="evidence" value="ECO:0007669"/>
    <property type="project" value="TreeGrafter"/>
</dbReference>
<comment type="subcellular location">
    <subcellularLocation>
        <location evidence="1">Membrane</location>
        <topology evidence="1">Multi-pass membrane protein</topology>
    </subcellularLocation>
</comment>
<dbReference type="InterPro" id="IPR006603">
    <property type="entry name" value="PQ-loop_rpt"/>
</dbReference>
<keyword evidence="3 5" id="KW-1133">Transmembrane helix</keyword>
<evidence type="ECO:0000256" key="5">
    <source>
        <dbReference type="SAM" id="Phobius"/>
    </source>
</evidence>